<sequence length="82" mass="9358">MFNKSIKNKQEAYTFPIQKSPSIRNVRENQDLGISALDTITLEIEAEFYCANSEEVIVLTVPVSENDVRLVLDDEDFDDGFE</sequence>
<dbReference type="AlphaFoldDB" id="A0A5J4V1B9"/>
<organism evidence="1 2">
    <name type="scientific">Streblomastix strix</name>
    <dbReference type="NCBI Taxonomy" id="222440"/>
    <lineage>
        <taxon>Eukaryota</taxon>
        <taxon>Metamonada</taxon>
        <taxon>Preaxostyla</taxon>
        <taxon>Oxymonadida</taxon>
        <taxon>Streblomastigidae</taxon>
        <taxon>Streblomastix</taxon>
    </lineage>
</organism>
<reference evidence="1 2" key="1">
    <citation type="submission" date="2019-03" db="EMBL/GenBank/DDBJ databases">
        <title>Single cell metagenomics reveals metabolic interactions within the superorganism composed of flagellate Streblomastix strix and complex community of Bacteroidetes bacteria on its surface.</title>
        <authorList>
            <person name="Treitli S.C."/>
            <person name="Kolisko M."/>
            <person name="Husnik F."/>
            <person name="Keeling P."/>
            <person name="Hampl V."/>
        </authorList>
    </citation>
    <scope>NUCLEOTIDE SEQUENCE [LARGE SCALE GENOMIC DNA]</scope>
    <source>
        <strain evidence="1">ST1C</strain>
    </source>
</reference>
<evidence type="ECO:0000313" key="1">
    <source>
        <dbReference type="EMBL" id="KAA6375831.1"/>
    </source>
</evidence>
<gene>
    <name evidence="1" type="ORF">EZS28_028643</name>
</gene>
<comment type="caution">
    <text evidence="1">The sequence shown here is derived from an EMBL/GenBank/DDBJ whole genome shotgun (WGS) entry which is preliminary data.</text>
</comment>
<proteinExistence type="predicted"/>
<accession>A0A5J4V1B9</accession>
<protein>
    <submittedName>
        <fullName evidence="1">Uncharacterized protein</fullName>
    </submittedName>
</protein>
<dbReference type="Proteomes" id="UP000324800">
    <property type="component" value="Unassembled WGS sequence"/>
</dbReference>
<name>A0A5J4V1B9_9EUKA</name>
<dbReference type="EMBL" id="SNRW01010959">
    <property type="protein sequence ID" value="KAA6375831.1"/>
    <property type="molecule type" value="Genomic_DNA"/>
</dbReference>
<evidence type="ECO:0000313" key="2">
    <source>
        <dbReference type="Proteomes" id="UP000324800"/>
    </source>
</evidence>